<dbReference type="AlphaFoldDB" id="A0A931CCI8"/>
<dbReference type="RefSeq" id="WP_196419338.1">
    <property type="nucleotide sequence ID" value="NZ_JADQTO010000028.1"/>
</dbReference>
<evidence type="ECO:0000313" key="1">
    <source>
        <dbReference type="EMBL" id="MBG0567564.1"/>
    </source>
</evidence>
<organism evidence="1 2">
    <name type="scientific">Actinoplanes aureus</name>
    <dbReference type="NCBI Taxonomy" id="2792083"/>
    <lineage>
        <taxon>Bacteria</taxon>
        <taxon>Bacillati</taxon>
        <taxon>Actinomycetota</taxon>
        <taxon>Actinomycetes</taxon>
        <taxon>Micromonosporales</taxon>
        <taxon>Micromonosporaceae</taxon>
        <taxon>Actinoplanes</taxon>
    </lineage>
</organism>
<gene>
    <name evidence="1" type="ORF">I4J89_39575</name>
</gene>
<proteinExistence type="predicted"/>
<dbReference type="Proteomes" id="UP000598146">
    <property type="component" value="Unassembled WGS sequence"/>
</dbReference>
<accession>A0A931CCI8</accession>
<sequence length="109" mass="11810">MDFPLELLAPSVAARSGTWARLGVTCEVRPVAPNYGKAVVVCEFESADWLGNLMIWVTGETELATIDTVHDRSVNKHYDLTAPADLDALLDELVALLADGRIPDAALIF</sequence>
<name>A0A931CCI8_9ACTN</name>
<keyword evidence="2" id="KW-1185">Reference proteome</keyword>
<evidence type="ECO:0000313" key="2">
    <source>
        <dbReference type="Proteomes" id="UP000598146"/>
    </source>
</evidence>
<reference evidence="1" key="1">
    <citation type="submission" date="2020-11" db="EMBL/GenBank/DDBJ databases">
        <title>Isolation and identification of active actinomycetes.</title>
        <authorList>
            <person name="Sun X."/>
        </authorList>
    </citation>
    <scope>NUCLEOTIDE SEQUENCE</scope>
    <source>
        <strain evidence="1">NEAU-A11</strain>
    </source>
</reference>
<comment type="caution">
    <text evidence="1">The sequence shown here is derived from an EMBL/GenBank/DDBJ whole genome shotgun (WGS) entry which is preliminary data.</text>
</comment>
<dbReference type="EMBL" id="JADQTO010000028">
    <property type="protein sequence ID" value="MBG0567564.1"/>
    <property type="molecule type" value="Genomic_DNA"/>
</dbReference>
<protein>
    <submittedName>
        <fullName evidence="1">Uncharacterized protein</fullName>
    </submittedName>
</protein>